<comment type="caution">
    <text evidence="1">The sequence shown here is derived from an EMBL/GenBank/DDBJ whole genome shotgun (WGS) entry which is preliminary data.</text>
</comment>
<keyword evidence="2" id="KW-1185">Reference proteome</keyword>
<sequence>MWMPSAAEVLDIEDRFLAAVPGERIIESSLTVKFLKRVGVMLNPDSTATGDVVVPRSVPV</sequence>
<proteinExistence type="predicted"/>
<gene>
    <name evidence="1" type="ORF">HGG74_01190</name>
</gene>
<evidence type="ECO:0000313" key="2">
    <source>
        <dbReference type="Proteomes" id="UP000544090"/>
    </source>
</evidence>
<organism evidence="1 2">
    <name type="scientific">Arthrobacter mobilis</name>
    <dbReference type="NCBI Taxonomy" id="2724944"/>
    <lineage>
        <taxon>Bacteria</taxon>
        <taxon>Bacillati</taxon>
        <taxon>Actinomycetota</taxon>
        <taxon>Actinomycetes</taxon>
        <taxon>Micrococcales</taxon>
        <taxon>Micrococcaceae</taxon>
        <taxon>Arthrobacter</taxon>
    </lineage>
</organism>
<reference evidence="1 2" key="1">
    <citation type="submission" date="2020-04" db="EMBL/GenBank/DDBJ databases">
        <title>Arthrobacter sp. nov.</title>
        <authorList>
            <person name="Liu S."/>
        </authorList>
    </citation>
    <scope>NUCLEOTIDE SEQUENCE [LARGE SCALE GENOMIC DNA]</scope>
    <source>
        <strain evidence="1 2">E918</strain>
    </source>
</reference>
<dbReference type="Proteomes" id="UP000544090">
    <property type="component" value="Unassembled WGS sequence"/>
</dbReference>
<name>A0A7X6K4F7_9MICC</name>
<evidence type="ECO:0000313" key="1">
    <source>
        <dbReference type="EMBL" id="NKX53169.1"/>
    </source>
</evidence>
<protein>
    <submittedName>
        <fullName evidence="1">Uncharacterized protein</fullName>
    </submittedName>
</protein>
<dbReference type="AlphaFoldDB" id="A0A7X6K4F7"/>
<dbReference type="EMBL" id="JAAZSQ010000001">
    <property type="protein sequence ID" value="NKX53169.1"/>
    <property type="molecule type" value="Genomic_DNA"/>
</dbReference>
<accession>A0A7X6K4F7</accession>